<dbReference type="Gene3D" id="2.120.10.30">
    <property type="entry name" value="TolB, C-terminal domain"/>
    <property type="match status" value="1"/>
</dbReference>
<keyword evidence="1 4" id="KW-0349">Heme</keyword>
<dbReference type="InterPro" id="IPR029010">
    <property type="entry name" value="ThuA-like"/>
</dbReference>
<dbReference type="SUPFAM" id="SSF50952">
    <property type="entry name" value="Soluble quinoprotein glucose dehydrogenase"/>
    <property type="match status" value="1"/>
</dbReference>
<dbReference type="KEGG" id="rlc:K227x_38300"/>
<organism evidence="7 8">
    <name type="scientific">Rubripirellula lacrimiformis</name>
    <dbReference type="NCBI Taxonomy" id="1930273"/>
    <lineage>
        <taxon>Bacteria</taxon>
        <taxon>Pseudomonadati</taxon>
        <taxon>Planctomycetota</taxon>
        <taxon>Planctomycetia</taxon>
        <taxon>Pirellulales</taxon>
        <taxon>Pirellulaceae</taxon>
        <taxon>Rubripirellula</taxon>
    </lineage>
</organism>
<dbReference type="InterPro" id="IPR013428">
    <property type="entry name" value="Membrane-bound_put_N"/>
</dbReference>
<dbReference type="OrthoDB" id="230287at2"/>
<dbReference type="Gene3D" id="3.40.50.880">
    <property type="match status" value="1"/>
</dbReference>
<dbReference type="SUPFAM" id="SSF46626">
    <property type="entry name" value="Cytochrome c"/>
    <property type="match status" value="1"/>
</dbReference>
<dbReference type="NCBIfam" id="TIGR02604">
    <property type="entry name" value="Piru_Ver_Nterm"/>
    <property type="match status" value="1"/>
</dbReference>
<dbReference type="PROSITE" id="PS51007">
    <property type="entry name" value="CYTC"/>
    <property type="match status" value="1"/>
</dbReference>
<dbReference type="GO" id="GO:0009055">
    <property type="term" value="F:electron transfer activity"/>
    <property type="evidence" value="ECO:0007669"/>
    <property type="project" value="InterPro"/>
</dbReference>
<keyword evidence="8" id="KW-1185">Reference proteome</keyword>
<dbReference type="Pfam" id="PF23500">
    <property type="entry name" value="DUF7133"/>
    <property type="match status" value="1"/>
</dbReference>
<dbReference type="InterPro" id="IPR055557">
    <property type="entry name" value="DUF7133"/>
</dbReference>
<evidence type="ECO:0000256" key="5">
    <source>
        <dbReference type="SAM" id="SignalP"/>
    </source>
</evidence>
<evidence type="ECO:0000256" key="2">
    <source>
        <dbReference type="ARBA" id="ARBA00022723"/>
    </source>
</evidence>
<dbReference type="SUPFAM" id="SSF52317">
    <property type="entry name" value="Class I glutamine amidotransferase-like"/>
    <property type="match status" value="1"/>
</dbReference>
<name>A0A517NE86_9BACT</name>
<dbReference type="GO" id="GO:0020037">
    <property type="term" value="F:heme binding"/>
    <property type="evidence" value="ECO:0007669"/>
    <property type="project" value="InterPro"/>
</dbReference>
<dbReference type="InterPro" id="IPR009056">
    <property type="entry name" value="Cyt_c-like_dom"/>
</dbReference>
<dbReference type="InterPro" id="IPR011041">
    <property type="entry name" value="Quinoprot_gluc/sorb_DH_b-prop"/>
</dbReference>
<dbReference type="InterPro" id="IPR011042">
    <property type="entry name" value="6-blade_b-propeller_TolB-like"/>
</dbReference>
<gene>
    <name evidence="7" type="ORF">K227x_38300</name>
</gene>
<dbReference type="SUPFAM" id="SSF48371">
    <property type="entry name" value="ARM repeat"/>
    <property type="match status" value="1"/>
</dbReference>
<dbReference type="InterPro" id="IPR013427">
    <property type="entry name" value="Haem-bd_dom_put"/>
</dbReference>
<dbReference type="InterPro" id="IPR016024">
    <property type="entry name" value="ARM-type_fold"/>
</dbReference>
<dbReference type="EMBL" id="CP036525">
    <property type="protein sequence ID" value="QDT05430.1"/>
    <property type="molecule type" value="Genomic_DNA"/>
</dbReference>
<dbReference type="Pfam" id="PF06283">
    <property type="entry name" value="ThuA"/>
    <property type="match status" value="1"/>
</dbReference>
<dbReference type="InterPro" id="IPR011989">
    <property type="entry name" value="ARM-like"/>
</dbReference>
<feature type="chain" id="PRO_5021842807" evidence="5">
    <location>
        <begin position="40"/>
        <end position="1478"/>
    </location>
</feature>
<evidence type="ECO:0000256" key="4">
    <source>
        <dbReference type="PROSITE-ProRule" id="PRU00433"/>
    </source>
</evidence>
<dbReference type="GO" id="GO:0046872">
    <property type="term" value="F:metal ion binding"/>
    <property type="evidence" value="ECO:0007669"/>
    <property type="project" value="UniProtKB-KW"/>
</dbReference>
<evidence type="ECO:0000313" key="7">
    <source>
        <dbReference type="EMBL" id="QDT05430.1"/>
    </source>
</evidence>
<keyword evidence="5" id="KW-0732">Signal</keyword>
<reference evidence="7 8" key="1">
    <citation type="submission" date="2019-02" db="EMBL/GenBank/DDBJ databases">
        <title>Deep-cultivation of Planctomycetes and their phenomic and genomic characterization uncovers novel biology.</title>
        <authorList>
            <person name="Wiegand S."/>
            <person name="Jogler M."/>
            <person name="Boedeker C."/>
            <person name="Pinto D."/>
            <person name="Vollmers J."/>
            <person name="Rivas-Marin E."/>
            <person name="Kohn T."/>
            <person name="Peeters S.H."/>
            <person name="Heuer A."/>
            <person name="Rast P."/>
            <person name="Oberbeckmann S."/>
            <person name="Bunk B."/>
            <person name="Jeske O."/>
            <person name="Meyerdierks A."/>
            <person name="Storesund J.E."/>
            <person name="Kallscheuer N."/>
            <person name="Luecker S."/>
            <person name="Lage O.M."/>
            <person name="Pohl T."/>
            <person name="Merkel B.J."/>
            <person name="Hornburger P."/>
            <person name="Mueller R.-W."/>
            <person name="Bruemmer F."/>
            <person name="Labrenz M."/>
            <person name="Spormann A.M."/>
            <person name="Op den Camp H."/>
            <person name="Overmann J."/>
            <person name="Amann R."/>
            <person name="Jetten M.S.M."/>
            <person name="Mascher T."/>
            <person name="Medema M.H."/>
            <person name="Devos D.P."/>
            <person name="Kaster A.-K."/>
            <person name="Ovreas L."/>
            <person name="Rohde M."/>
            <person name="Galperin M.Y."/>
            <person name="Jogler C."/>
        </authorList>
    </citation>
    <scope>NUCLEOTIDE SEQUENCE [LARGE SCALE GENOMIC DNA]</scope>
    <source>
        <strain evidence="7 8">K22_7</strain>
    </source>
</reference>
<evidence type="ECO:0000259" key="6">
    <source>
        <dbReference type="PROSITE" id="PS51007"/>
    </source>
</evidence>
<dbReference type="PANTHER" id="PTHR33546:SF1">
    <property type="entry name" value="LARGE, MULTIFUNCTIONAL SECRETED PROTEIN"/>
    <property type="match status" value="1"/>
</dbReference>
<keyword evidence="3 4" id="KW-0408">Iron</keyword>
<protein>
    <submittedName>
        <fullName evidence="7">Trehalose utilization</fullName>
    </submittedName>
</protein>
<feature type="domain" description="Cytochrome c" evidence="6">
    <location>
        <begin position="1153"/>
        <end position="1286"/>
    </location>
</feature>
<evidence type="ECO:0000256" key="1">
    <source>
        <dbReference type="ARBA" id="ARBA00022617"/>
    </source>
</evidence>
<sequence precursor="true">MSLGSTHRGRSVFLASLFPLAVLLTAFMATGAFTSTASAADVDVLFLGDSGHHQPRPRFDELAPMMQQRGIQMTYTDDVADLNAETLSKYDTLVLYANIDEVSKDRSDALLAYVNQGGGFVPLHCASYCFRNQPEMVALMGAQFKSHDTGVFQSEVVGGEHPVTAGYGGFQSWDETYVHHLHNDKNRTVLEYRADANGREPWTWVRNQGDGRVFYTAWGHDSRTWTHPGFLNLVERGIRWAAGKDPQTAGQYLASTQVIAPEMTQMAADRADFEYVDVGREIPNYTPSNKWGTQGEPLNMMQKPLSPAESMKHLVVPKGFHVELFASEPDLGGKPIAMAWDERGRLWVAETYDYPNELQPTGKGRDRIRICEDTDGDGKADKFSVFAEQLSIPTGITFTSAGVVVQNGVETLLLTDTDGDDRADQRKVLVANWTLGDTHGGVSNFQYGLDNWIWAMQGYNQSAPVADGEKQQSFRNGFFRMRPDGSQVEFIRSTNNNTWGIGLSEEGLVFGSTANGNPSIYMPIANRYYERVRGWTPSLTLSSIADTNDFQPITDKVRQVDHHGGYTAAAGHALYTAREYPQQYWNRIAFVCGPTGHLVGSFVLNNRGSDFSSTSPFNLLASDDEWTAPIMAEVGPDGQVWVVDWYNYIVQHNPTPEGFQTGKGAAYETKLRDKKYGRIYRLVVDDSNVPAIPNLADATPEQWVAQLANPTQIVRKHAQRLLVQRGNTDVAAALTELIADRSTDAIGLNVGAIHALWTMHGLGLLDGTHPDATATVVSALSHPSAGVRRNALQVLPKSAASIDALLAAGILRDRVALVQLAGLLAISDLPSADQPNGDSVSSQRAAAELVHLLGQRVVMADRWLPDGLTSAAAVHSAAFLGALTQAGELPSDSYQIIQRVAEHHGRGDHASDAAVRLAGLRDADAKVFDAVIAGLAAGLKSDTNVDLDTATEKTLMDMLAKVNPVSRGTLVKLATAWGSKNFTKYQQQIVDDLLDQVTDEDGTDDSRIDAAKQAIAFLPDDEDLSLTLLEEVNPRTPPAVAAGIMTALGESRWDGIGAAIAESIPQMTPTLKQIALLQLLRRPSSTMAMLEACEAGELSLSDLALDQKQSLANHPNARVKKLANRLLAQGGSLPNADRQRVVQQYLDSTKLKGDVAKGTIVFKEHCSKCHVHGDVGTQVGPNLTGMAVHPKAELLTHILDPSRSVEGNFRSYTVLTLDGVVLNGMLASESKTSIELFDTEGKKRSVLREDIDQFVMSTKSVMPEGFENAIKLDAMTDLLEFLTQKSQFVPISLDKYATAISTKSLFTGNPADVMVFDDWQPKTFAGVPFVLTDPMGQSKANIISLYGPRGPVSKTMPRSVTLPCNTPVAAIHLLGGVGGWNSPFGTKGSESMIVRLKFGNGTSEDHPLLNGVHMADYIRRVDVPDSEFAFALRNHQVRYLKVTPQSHETVETIELLKGTDDTAPLVMAVTIETLSAGH</sequence>
<dbReference type="InterPro" id="IPR036909">
    <property type="entry name" value="Cyt_c-like_dom_sf"/>
</dbReference>
<accession>A0A517NE86</accession>
<dbReference type="Gene3D" id="1.10.760.10">
    <property type="entry name" value="Cytochrome c-like domain"/>
    <property type="match status" value="1"/>
</dbReference>
<dbReference type="Gene3D" id="1.25.10.10">
    <property type="entry name" value="Leucine-rich Repeat Variant"/>
    <property type="match status" value="1"/>
</dbReference>
<proteinExistence type="predicted"/>
<evidence type="ECO:0000256" key="3">
    <source>
        <dbReference type="ARBA" id="ARBA00023004"/>
    </source>
</evidence>
<dbReference type="NCBIfam" id="TIGR02603">
    <property type="entry name" value="CxxCH_TIGR02603"/>
    <property type="match status" value="1"/>
</dbReference>
<evidence type="ECO:0000313" key="8">
    <source>
        <dbReference type="Proteomes" id="UP000318538"/>
    </source>
</evidence>
<keyword evidence="2 4" id="KW-0479">Metal-binding</keyword>
<feature type="signal peptide" evidence="5">
    <location>
        <begin position="1"/>
        <end position="39"/>
    </location>
</feature>
<dbReference type="Proteomes" id="UP000318538">
    <property type="component" value="Chromosome"/>
</dbReference>
<dbReference type="PANTHER" id="PTHR33546">
    <property type="entry name" value="LARGE, MULTIFUNCTIONAL SECRETED PROTEIN-RELATED"/>
    <property type="match status" value="1"/>
</dbReference>
<dbReference type="InterPro" id="IPR029062">
    <property type="entry name" value="Class_I_gatase-like"/>
</dbReference>